<dbReference type="InterPro" id="IPR001304">
    <property type="entry name" value="C-type_lectin-like"/>
</dbReference>
<sequence length="156" mass="17045">MIRKLIFFLFICSALSADCQCPTKCPAEFNEYSPSRCLTIVRGPYSTYKDAVAKCKAIGGVVAKITSSQENDAVWKAMMAYGQKSGMWIGIEKKSDGSFVYADGTPITYTKWAPNYYPSTNPANTCAVMDPSSGLWLPVNCAESRAYICSVDLVQG</sequence>
<dbReference type="CDD" id="cd00037">
    <property type="entry name" value="CLECT"/>
    <property type="match status" value="1"/>
</dbReference>
<protein>
    <recommendedName>
        <fullName evidence="2">C-type lectin domain-containing protein</fullName>
    </recommendedName>
</protein>
<dbReference type="Proteomes" id="UP000887575">
    <property type="component" value="Unassembled WGS sequence"/>
</dbReference>
<accession>A0AAF3EEK4</accession>
<dbReference type="SMART" id="SM00034">
    <property type="entry name" value="CLECT"/>
    <property type="match status" value="1"/>
</dbReference>
<proteinExistence type="predicted"/>
<keyword evidence="1" id="KW-0732">Signal</keyword>
<dbReference type="WBParaSite" id="MBELARI_LOCUS12409">
    <property type="protein sequence ID" value="MBELARI_LOCUS12409"/>
    <property type="gene ID" value="MBELARI_LOCUS12409"/>
</dbReference>
<organism evidence="3 4">
    <name type="scientific">Mesorhabditis belari</name>
    <dbReference type="NCBI Taxonomy" id="2138241"/>
    <lineage>
        <taxon>Eukaryota</taxon>
        <taxon>Metazoa</taxon>
        <taxon>Ecdysozoa</taxon>
        <taxon>Nematoda</taxon>
        <taxon>Chromadorea</taxon>
        <taxon>Rhabditida</taxon>
        <taxon>Rhabditina</taxon>
        <taxon>Rhabditomorpha</taxon>
        <taxon>Rhabditoidea</taxon>
        <taxon>Rhabditidae</taxon>
        <taxon>Mesorhabditinae</taxon>
        <taxon>Mesorhabditis</taxon>
    </lineage>
</organism>
<name>A0AAF3EEK4_9BILA</name>
<dbReference type="SUPFAM" id="SSF56436">
    <property type="entry name" value="C-type lectin-like"/>
    <property type="match status" value="1"/>
</dbReference>
<evidence type="ECO:0000313" key="3">
    <source>
        <dbReference type="Proteomes" id="UP000887575"/>
    </source>
</evidence>
<dbReference type="InterPro" id="IPR016187">
    <property type="entry name" value="CTDL_fold"/>
</dbReference>
<dbReference type="PANTHER" id="PTHR22803">
    <property type="entry name" value="MANNOSE, PHOSPHOLIPASE, LECTIN RECEPTOR RELATED"/>
    <property type="match status" value="1"/>
</dbReference>
<dbReference type="InterPro" id="IPR050111">
    <property type="entry name" value="C-type_lectin/snaclec_domain"/>
</dbReference>
<dbReference type="Pfam" id="PF00059">
    <property type="entry name" value="Lectin_C"/>
    <property type="match status" value="1"/>
</dbReference>
<evidence type="ECO:0000313" key="4">
    <source>
        <dbReference type="WBParaSite" id="MBELARI_LOCUS12409"/>
    </source>
</evidence>
<keyword evidence="3" id="KW-1185">Reference proteome</keyword>
<dbReference type="InterPro" id="IPR016186">
    <property type="entry name" value="C-type_lectin-like/link_sf"/>
</dbReference>
<dbReference type="Gene3D" id="3.10.100.10">
    <property type="entry name" value="Mannose-Binding Protein A, subunit A"/>
    <property type="match status" value="1"/>
</dbReference>
<reference evidence="4" key="1">
    <citation type="submission" date="2024-02" db="UniProtKB">
        <authorList>
            <consortium name="WormBaseParasite"/>
        </authorList>
    </citation>
    <scope>IDENTIFICATION</scope>
</reference>
<dbReference type="AlphaFoldDB" id="A0AAF3EEK4"/>
<evidence type="ECO:0000259" key="2">
    <source>
        <dbReference type="PROSITE" id="PS50041"/>
    </source>
</evidence>
<feature type="domain" description="C-type lectin" evidence="2">
    <location>
        <begin position="33"/>
        <end position="150"/>
    </location>
</feature>
<dbReference type="PROSITE" id="PS50041">
    <property type="entry name" value="C_TYPE_LECTIN_2"/>
    <property type="match status" value="1"/>
</dbReference>
<evidence type="ECO:0000256" key="1">
    <source>
        <dbReference type="SAM" id="SignalP"/>
    </source>
</evidence>
<feature type="chain" id="PRO_5041998124" description="C-type lectin domain-containing protein" evidence="1">
    <location>
        <begin position="17"/>
        <end position="156"/>
    </location>
</feature>
<feature type="signal peptide" evidence="1">
    <location>
        <begin position="1"/>
        <end position="16"/>
    </location>
</feature>